<dbReference type="KEGG" id="vg:80512642"/>
<dbReference type="GeneID" id="80512642"/>
<reference evidence="1 2" key="1">
    <citation type="journal article" date="2016" name="Genome Announc.">
        <title>Complete Genome Sequence of a New Megavirus Family Member Isolated from an Inland Water Lake for the First Time in India.</title>
        <authorList>
            <person name="Chatterjee A."/>
            <person name="Ali F."/>
            <person name="Bange D."/>
            <person name="Kondabagil K."/>
        </authorList>
    </citation>
    <scope>NUCLEOTIDE SEQUENCE [LARGE SCALE GENOMIC DNA]</scope>
    <source>
        <strain evidence="1">1</strain>
    </source>
</reference>
<sequence>MNNIVLASCLLLMLFSASAYGNKFYDTTCPEERYTYEGLVRQEPIKARNVGWFVCNATQIVFDPRTTAIVATLPVTTYNISTLYDTKCDCLKTVTTIPGGEVYSEYGNGQPGQAMSGTCFYATWPELSGKNVKTVGFSRNVVGVHRDLIYVSRETNKLVAHQSIYPLGPDQVGDEYVLVRHFDPDNGAIDYIQHVYCTKVANQYTC</sequence>
<proteinExistence type="predicted"/>
<organism evidence="1 2">
    <name type="scientific">Powai lake megavirus</name>
    <dbReference type="NCBI Taxonomy" id="1842663"/>
    <lineage>
        <taxon>Viruses</taxon>
        <taxon>Varidnaviria</taxon>
        <taxon>Bamfordvirae</taxon>
        <taxon>Nucleocytoviricota</taxon>
        <taxon>Megaviricetes</taxon>
        <taxon>Imitervirales</taxon>
        <taxon>Mimiviridae</taxon>
        <taxon>Megamimivirinae</taxon>
        <taxon>Megavirus</taxon>
        <taxon>Megavirus powaiense</taxon>
    </lineage>
</organism>
<keyword evidence="2" id="KW-1185">Reference proteome</keyword>
<evidence type="ECO:0000313" key="2">
    <source>
        <dbReference type="Proteomes" id="UP000241365"/>
    </source>
</evidence>
<dbReference type="InterPro" id="IPR043849">
    <property type="entry name" value="DUF5859"/>
</dbReference>
<dbReference type="Proteomes" id="UP000241365">
    <property type="component" value="Segment"/>
</dbReference>
<evidence type="ECO:0000313" key="1">
    <source>
        <dbReference type="EMBL" id="ANB50280.1"/>
    </source>
</evidence>
<accession>A0A167R3S8</accession>
<dbReference type="EMBL" id="KU877344">
    <property type="protein sequence ID" value="ANB50280.1"/>
    <property type="molecule type" value="Genomic_DNA"/>
</dbReference>
<dbReference type="RefSeq" id="YP_010776031.1">
    <property type="nucleotide sequence ID" value="NC_075034.1"/>
</dbReference>
<dbReference type="Pfam" id="PF19177">
    <property type="entry name" value="DUF5859"/>
    <property type="match status" value="1"/>
</dbReference>
<protein>
    <submittedName>
        <fullName evidence="1">Uncharacterized protein</fullName>
    </submittedName>
</protein>
<name>A0A167R3S8_9VIRU</name>